<proteinExistence type="predicted"/>
<gene>
    <name evidence="1" type="ORF">ACFY35_40505</name>
</gene>
<sequence length="141" mass="15382">MTELLELRAVVEAPPDRVAELLLDVRPGGRSPMAATGEVTESDTGDDFVVVKDGSRLTVSVDRANREVALQGEWWYRGVTSVEPDPRGSRVVHRIFNVAQGRGWAVRFVSRGPLNAAPGSFAETVRRLGELLGVSAWVIED</sequence>
<reference evidence="1 2" key="1">
    <citation type="submission" date="2024-10" db="EMBL/GenBank/DDBJ databases">
        <title>The Natural Products Discovery Center: Release of the First 8490 Sequenced Strains for Exploring Actinobacteria Biosynthetic Diversity.</title>
        <authorList>
            <person name="Kalkreuter E."/>
            <person name="Kautsar S.A."/>
            <person name="Yang D."/>
            <person name="Bader C.D."/>
            <person name="Teijaro C.N."/>
            <person name="Fluegel L."/>
            <person name="Davis C.M."/>
            <person name="Simpson J.R."/>
            <person name="Lauterbach L."/>
            <person name="Steele A.D."/>
            <person name="Gui C."/>
            <person name="Meng S."/>
            <person name="Li G."/>
            <person name="Viehrig K."/>
            <person name="Ye F."/>
            <person name="Su P."/>
            <person name="Kiefer A.F."/>
            <person name="Nichols A."/>
            <person name="Cepeda A.J."/>
            <person name="Yan W."/>
            <person name="Fan B."/>
            <person name="Jiang Y."/>
            <person name="Adhikari A."/>
            <person name="Zheng C.-J."/>
            <person name="Schuster L."/>
            <person name="Cowan T.M."/>
            <person name="Smanski M.J."/>
            <person name="Chevrette M.G."/>
            <person name="De Carvalho L.P.S."/>
            <person name="Shen B."/>
        </authorList>
    </citation>
    <scope>NUCLEOTIDE SEQUENCE [LARGE SCALE GENOMIC DNA]</scope>
    <source>
        <strain evidence="1 2">NPDC000087</strain>
    </source>
</reference>
<keyword evidence="2" id="KW-1185">Reference proteome</keyword>
<comment type="caution">
    <text evidence="1">The sequence shown here is derived from an EMBL/GenBank/DDBJ whole genome shotgun (WGS) entry which is preliminary data.</text>
</comment>
<evidence type="ECO:0000313" key="2">
    <source>
        <dbReference type="Proteomes" id="UP001602245"/>
    </source>
</evidence>
<dbReference type="Proteomes" id="UP001602245">
    <property type="component" value="Unassembled WGS sequence"/>
</dbReference>
<protein>
    <submittedName>
        <fullName evidence="1">Uncharacterized protein</fullName>
    </submittedName>
</protein>
<name>A0ABW6WR37_9ACTN</name>
<dbReference type="EMBL" id="JBIAZU010000007">
    <property type="protein sequence ID" value="MFF5295752.1"/>
    <property type="molecule type" value="Genomic_DNA"/>
</dbReference>
<dbReference type="RefSeq" id="WP_020512904.1">
    <property type="nucleotide sequence ID" value="NZ_JBIAZU010000007.1"/>
</dbReference>
<evidence type="ECO:0000313" key="1">
    <source>
        <dbReference type="EMBL" id="MFF5295752.1"/>
    </source>
</evidence>
<accession>A0ABW6WR37</accession>
<organism evidence="1 2">
    <name type="scientific">Paractinoplanes globisporus</name>
    <dbReference type="NCBI Taxonomy" id="113565"/>
    <lineage>
        <taxon>Bacteria</taxon>
        <taxon>Bacillati</taxon>
        <taxon>Actinomycetota</taxon>
        <taxon>Actinomycetes</taxon>
        <taxon>Micromonosporales</taxon>
        <taxon>Micromonosporaceae</taxon>
        <taxon>Paractinoplanes</taxon>
    </lineage>
</organism>